<gene>
    <name evidence="2" type="ORF">AGERDE_LOCUS11825</name>
</gene>
<comment type="caution">
    <text evidence="2">The sequence shown here is derived from an EMBL/GenBank/DDBJ whole genome shotgun (WGS) entry which is preliminary data.</text>
</comment>
<organism evidence="2 3">
    <name type="scientific">Ambispora gerdemannii</name>
    <dbReference type="NCBI Taxonomy" id="144530"/>
    <lineage>
        <taxon>Eukaryota</taxon>
        <taxon>Fungi</taxon>
        <taxon>Fungi incertae sedis</taxon>
        <taxon>Mucoromycota</taxon>
        <taxon>Glomeromycotina</taxon>
        <taxon>Glomeromycetes</taxon>
        <taxon>Archaeosporales</taxon>
        <taxon>Ambisporaceae</taxon>
        <taxon>Ambispora</taxon>
    </lineage>
</organism>
<feature type="region of interest" description="Disordered" evidence="1">
    <location>
        <begin position="56"/>
        <end position="112"/>
    </location>
</feature>
<name>A0A9N9HBF2_9GLOM</name>
<reference evidence="2" key="1">
    <citation type="submission" date="2021-06" db="EMBL/GenBank/DDBJ databases">
        <authorList>
            <person name="Kallberg Y."/>
            <person name="Tangrot J."/>
            <person name="Rosling A."/>
        </authorList>
    </citation>
    <scope>NUCLEOTIDE SEQUENCE</scope>
    <source>
        <strain evidence="2">MT106</strain>
    </source>
</reference>
<feature type="compositionally biased region" description="Polar residues" evidence="1">
    <location>
        <begin position="82"/>
        <end position="112"/>
    </location>
</feature>
<proteinExistence type="predicted"/>
<feature type="non-terminal residue" evidence="2">
    <location>
        <position position="1"/>
    </location>
</feature>
<evidence type="ECO:0000313" key="2">
    <source>
        <dbReference type="EMBL" id="CAG8661261.1"/>
    </source>
</evidence>
<dbReference type="AlphaFoldDB" id="A0A9N9HBF2"/>
<sequence length="112" mass="12432">LLQPSSTIVMMQRTNTSITNFVLLFYPYRGLFCVNNGLLVSMLSPFVALRTTLANHENRNNNGINSSNKMGNNNLNTELDPPNSSSSFDSRNTENGNNENKRSNTNGNDIDC</sequence>
<dbReference type="EMBL" id="CAJVPL010005886">
    <property type="protein sequence ID" value="CAG8661261.1"/>
    <property type="molecule type" value="Genomic_DNA"/>
</dbReference>
<accession>A0A9N9HBF2</accession>
<keyword evidence="3" id="KW-1185">Reference proteome</keyword>
<dbReference type="Proteomes" id="UP000789831">
    <property type="component" value="Unassembled WGS sequence"/>
</dbReference>
<evidence type="ECO:0000313" key="3">
    <source>
        <dbReference type="Proteomes" id="UP000789831"/>
    </source>
</evidence>
<feature type="compositionally biased region" description="Low complexity" evidence="1">
    <location>
        <begin position="60"/>
        <end position="76"/>
    </location>
</feature>
<evidence type="ECO:0000256" key="1">
    <source>
        <dbReference type="SAM" id="MobiDB-lite"/>
    </source>
</evidence>
<protein>
    <submittedName>
        <fullName evidence="2">5455_t:CDS:1</fullName>
    </submittedName>
</protein>